<evidence type="ECO:0000256" key="2">
    <source>
        <dbReference type="ARBA" id="ARBA00022676"/>
    </source>
</evidence>
<keyword evidence="11" id="KW-1133">Transmembrane helix</keyword>
<sequence length="486" mass="55090">MLAIALSSVRQRHRSILLGSFVLVTILLLVYQYHQLLPIPNYENHQTATIIAISEDQQTLSLPAEYTDIPAEPAFCAERFGTTFLDNLRDSATQYCDQSSALTCFHTRTVSDRWDSFCFGKGAKFKADGGKFHLQCDLSQKAESDLQQTVFENAPRFPTFNELQKYWYDTGPPLVLDGWVQLENGTQSSSNKTENYTILVKREGATNHWHSLMEIYSMTLSMDVLQITPQSTDSTPFYIAERDASNTQVVIVDDHPDGPYYDMWSLFTKRPVLRFKDLPKNTTFENLIVPLAGAGNTLWQGDWEVNSCEKSKLLDTFTNRALTLYGLNDTNPRQNMEITLTFINRVSGRRLANQDQYLERLRQEYPLVKAQSIDFAAISYKDQLKIIQESDILAGVHGAGLTHGIFLPPGSAMVEILPPGLNHKGFRNVASLRGHDYFSTHASDPPSSNKGDWHSEDVYLDVERFMDVMNVAIKAMYNKGMRSYDV</sequence>
<reference evidence="13 14" key="1">
    <citation type="submission" date="2015-08" db="EMBL/GenBank/DDBJ databases">
        <title>Genome sequencing of Penicillium nordicum.</title>
        <authorList>
            <person name="Nguyen H.D."/>
            <person name="Seifert K.A."/>
        </authorList>
    </citation>
    <scope>NUCLEOTIDE SEQUENCE [LARGE SCALE GENOMIC DNA]</scope>
    <source>
        <strain evidence="13 14">DAOMC 185683</strain>
    </source>
</reference>
<evidence type="ECO:0000256" key="10">
    <source>
        <dbReference type="ARBA" id="ARBA00049432"/>
    </source>
</evidence>
<comment type="catalytic activity">
    <reaction evidence="10">
        <text>L-threonyl-[protein] + UDP-N-acetyl-alpha-D-glucosamine = 3-O-(N-acetyl-beta-D-glucosaminyl)-L-threonyl-[protein] + UDP + H(+)</text>
        <dbReference type="Rhea" id="RHEA:48908"/>
        <dbReference type="Rhea" id="RHEA-COMP:11060"/>
        <dbReference type="Rhea" id="RHEA-COMP:12252"/>
        <dbReference type="ChEBI" id="CHEBI:15378"/>
        <dbReference type="ChEBI" id="CHEBI:30013"/>
        <dbReference type="ChEBI" id="CHEBI:57705"/>
        <dbReference type="ChEBI" id="CHEBI:58223"/>
        <dbReference type="ChEBI" id="CHEBI:90840"/>
        <dbReference type="EC" id="2.4.1.255"/>
    </reaction>
</comment>
<dbReference type="STRING" id="229535.A0A0M8P394"/>
<dbReference type="GO" id="GO:0097363">
    <property type="term" value="F:protein O-acetylglucosaminyltransferase activity"/>
    <property type="evidence" value="ECO:0007669"/>
    <property type="project" value="UniProtKB-EC"/>
</dbReference>
<evidence type="ECO:0000313" key="13">
    <source>
        <dbReference type="EMBL" id="KOS40424.1"/>
    </source>
</evidence>
<dbReference type="Pfam" id="PF04577">
    <property type="entry name" value="Glyco_transf_61"/>
    <property type="match status" value="1"/>
</dbReference>
<feature type="transmembrane region" description="Helical" evidence="11">
    <location>
        <begin position="16"/>
        <end position="34"/>
    </location>
</feature>
<keyword evidence="6" id="KW-0325">Glycoprotein</keyword>
<dbReference type="PANTHER" id="PTHR20961">
    <property type="entry name" value="GLYCOSYLTRANSFERASE"/>
    <property type="match status" value="1"/>
</dbReference>
<dbReference type="InterPro" id="IPR049625">
    <property type="entry name" value="Glyco_transf_61_cat"/>
</dbReference>
<dbReference type="InterPro" id="IPR007657">
    <property type="entry name" value="Glycosyltransferase_61"/>
</dbReference>
<keyword evidence="2" id="KW-0328">Glycosyltransferase</keyword>
<evidence type="ECO:0000313" key="14">
    <source>
        <dbReference type="Proteomes" id="UP000037696"/>
    </source>
</evidence>
<dbReference type="OrthoDB" id="529273at2759"/>
<accession>A0A0M8P394</accession>
<evidence type="ECO:0000256" key="1">
    <source>
        <dbReference type="ARBA" id="ARBA00011970"/>
    </source>
</evidence>
<keyword evidence="14" id="KW-1185">Reference proteome</keyword>
<dbReference type="EMBL" id="LHQQ01000164">
    <property type="protein sequence ID" value="KOS40424.1"/>
    <property type="molecule type" value="Genomic_DNA"/>
</dbReference>
<organism evidence="13 14">
    <name type="scientific">Penicillium nordicum</name>
    <dbReference type="NCBI Taxonomy" id="229535"/>
    <lineage>
        <taxon>Eukaryota</taxon>
        <taxon>Fungi</taxon>
        <taxon>Dikarya</taxon>
        <taxon>Ascomycota</taxon>
        <taxon>Pezizomycotina</taxon>
        <taxon>Eurotiomycetes</taxon>
        <taxon>Eurotiomycetidae</taxon>
        <taxon>Eurotiales</taxon>
        <taxon>Aspergillaceae</taxon>
        <taxon>Penicillium</taxon>
    </lineage>
</organism>
<comment type="caution">
    <text evidence="13">The sequence shown here is derived from an EMBL/GenBank/DDBJ whole genome shotgun (WGS) entry which is preliminary data.</text>
</comment>
<dbReference type="Proteomes" id="UP000037696">
    <property type="component" value="Unassembled WGS sequence"/>
</dbReference>
<evidence type="ECO:0000256" key="6">
    <source>
        <dbReference type="ARBA" id="ARBA00023180"/>
    </source>
</evidence>
<comment type="catalytic activity">
    <reaction evidence="9">
        <text>L-seryl-[protein] + UDP-N-acetyl-alpha-D-glucosamine = 3-O-(N-acetyl-beta-D-glucosaminyl)-L-seryl-[protein] + UDP + H(+)</text>
        <dbReference type="Rhea" id="RHEA:48904"/>
        <dbReference type="Rhea" id="RHEA-COMP:9863"/>
        <dbReference type="Rhea" id="RHEA-COMP:12251"/>
        <dbReference type="ChEBI" id="CHEBI:15378"/>
        <dbReference type="ChEBI" id="CHEBI:29999"/>
        <dbReference type="ChEBI" id="CHEBI:57705"/>
        <dbReference type="ChEBI" id="CHEBI:58223"/>
        <dbReference type="ChEBI" id="CHEBI:90838"/>
        <dbReference type="EC" id="2.4.1.255"/>
    </reaction>
</comment>
<dbReference type="AlphaFoldDB" id="A0A0M8P394"/>
<evidence type="ECO:0000256" key="11">
    <source>
        <dbReference type="SAM" id="Phobius"/>
    </source>
</evidence>
<evidence type="ECO:0000256" key="3">
    <source>
        <dbReference type="ARBA" id="ARBA00022679"/>
    </source>
</evidence>
<proteinExistence type="predicted"/>
<keyword evidence="11" id="KW-0812">Transmembrane</keyword>
<name>A0A0M8P394_9EURO</name>
<evidence type="ECO:0000256" key="8">
    <source>
        <dbReference type="ARBA" id="ARBA00042574"/>
    </source>
</evidence>
<gene>
    <name evidence="13" type="ORF">ACN38_g8729</name>
</gene>
<evidence type="ECO:0000256" key="5">
    <source>
        <dbReference type="ARBA" id="ARBA00022824"/>
    </source>
</evidence>
<keyword evidence="11" id="KW-0472">Membrane</keyword>
<evidence type="ECO:0000259" key="12">
    <source>
        <dbReference type="Pfam" id="PF04577"/>
    </source>
</evidence>
<keyword evidence="5" id="KW-0256">Endoplasmic reticulum</keyword>
<keyword evidence="3" id="KW-0808">Transferase</keyword>
<dbReference type="GO" id="GO:0005788">
    <property type="term" value="C:endoplasmic reticulum lumen"/>
    <property type="evidence" value="ECO:0007669"/>
    <property type="project" value="TreeGrafter"/>
</dbReference>
<protein>
    <recommendedName>
        <fullName evidence="7">EGF domain-specific O-linked N-acetylglucosamine transferase</fullName>
        <ecNumber evidence="1">2.4.1.255</ecNumber>
    </recommendedName>
    <alternativeName>
        <fullName evidence="8">Extracellular O-linked N-acetylglucosamine transferase</fullName>
    </alternativeName>
</protein>
<evidence type="ECO:0000256" key="4">
    <source>
        <dbReference type="ARBA" id="ARBA00022729"/>
    </source>
</evidence>
<evidence type="ECO:0000256" key="7">
    <source>
        <dbReference type="ARBA" id="ARBA00040944"/>
    </source>
</evidence>
<feature type="domain" description="Glycosyltransferase 61 catalytic" evidence="12">
    <location>
        <begin position="317"/>
        <end position="414"/>
    </location>
</feature>
<dbReference type="EC" id="2.4.1.255" evidence="1"/>
<evidence type="ECO:0000256" key="9">
    <source>
        <dbReference type="ARBA" id="ARBA00048317"/>
    </source>
</evidence>
<keyword evidence="4" id="KW-0732">Signal</keyword>
<dbReference type="PANTHER" id="PTHR20961:SF148">
    <property type="entry name" value="EGF DOMAIN-SPECIFIC O-LINKED N-ACETYLGLUCOSAMINE TRANSFERASE"/>
    <property type="match status" value="1"/>
</dbReference>